<dbReference type="AlphaFoldDB" id="A0A9P8T6U8"/>
<keyword evidence="2" id="KW-1185">Reference proteome</keyword>
<evidence type="ECO:0000313" key="1">
    <source>
        <dbReference type="EMBL" id="KAH3667475.1"/>
    </source>
</evidence>
<reference evidence="1" key="1">
    <citation type="journal article" date="2021" name="Open Biol.">
        <title>Shared evolutionary footprints suggest mitochondrial oxidative damage underlies multiple complex I losses in fungi.</title>
        <authorList>
            <person name="Schikora-Tamarit M.A."/>
            <person name="Marcet-Houben M."/>
            <person name="Nosek J."/>
            <person name="Gabaldon T."/>
        </authorList>
    </citation>
    <scope>NUCLEOTIDE SEQUENCE</scope>
    <source>
        <strain evidence="1">CBS6075</strain>
    </source>
</reference>
<name>A0A9P8T6U8_9ASCO</name>
<comment type="caution">
    <text evidence="1">The sequence shown here is derived from an EMBL/GenBank/DDBJ whole genome shotgun (WGS) entry which is preliminary data.</text>
</comment>
<organism evidence="1 2">
    <name type="scientific">Ogataea philodendri</name>
    <dbReference type="NCBI Taxonomy" id="1378263"/>
    <lineage>
        <taxon>Eukaryota</taxon>
        <taxon>Fungi</taxon>
        <taxon>Dikarya</taxon>
        <taxon>Ascomycota</taxon>
        <taxon>Saccharomycotina</taxon>
        <taxon>Pichiomycetes</taxon>
        <taxon>Pichiales</taxon>
        <taxon>Pichiaceae</taxon>
        <taxon>Ogataea</taxon>
    </lineage>
</organism>
<gene>
    <name evidence="1" type="ORF">OGAPHI_003124</name>
</gene>
<dbReference type="GeneID" id="70235091"/>
<dbReference type="RefSeq" id="XP_046062287.1">
    <property type="nucleotide sequence ID" value="XM_046204069.1"/>
</dbReference>
<proteinExistence type="predicted"/>
<protein>
    <submittedName>
        <fullName evidence="1">Uncharacterized protein</fullName>
    </submittedName>
</protein>
<reference evidence="1" key="2">
    <citation type="submission" date="2021-01" db="EMBL/GenBank/DDBJ databases">
        <authorList>
            <person name="Schikora-Tamarit M.A."/>
        </authorList>
    </citation>
    <scope>NUCLEOTIDE SEQUENCE</scope>
    <source>
        <strain evidence="1">CBS6075</strain>
    </source>
</reference>
<dbReference type="Proteomes" id="UP000769157">
    <property type="component" value="Unassembled WGS sequence"/>
</dbReference>
<evidence type="ECO:0000313" key="2">
    <source>
        <dbReference type="Proteomes" id="UP000769157"/>
    </source>
</evidence>
<sequence length="162" mass="17677">MTLETPRTAAVSSTDFRSSASMAIWTTPGRLSWSTQSLLSESTLYVEHWGEMASETSLIDWYTTCGATETASPRPDPTLRFKSPELSPFTCTYNTVSSGLLTQRCSVSCVTSASFSDETRYSNGENSVLKSNDDTTRGAVFSKALTTPKSPNNNTLFITSCY</sequence>
<dbReference type="EMBL" id="JAEUBE010000183">
    <property type="protein sequence ID" value="KAH3667475.1"/>
    <property type="molecule type" value="Genomic_DNA"/>
</dbReference>
<accession>A0A9P8T6U8</accession>